<evidence type="ECO:0000256" key="3">
    <source>
        <dbReference type="SAM" id="MobiDB-lite"/>
    </source>
</evidence>
<dbReference type="PANTHER" id="PTHR23113">
    <property type="entry name" value="GUANINE NUCLEOTIDE EXCHANGE FACTOR"/>
    <property type="match status" value="1"/>
</dbReference>
<dbReference type="InterPro" id="IPR036964">
    <property type="entry name" value="RASGEF_cat_dom_sf"/>
</dbReference>
<dbReference type="GO" id="GO:0005886">
    <property type="term" value="C:plasma membrane"/>
    <property type="evidence" value="ECO:0007669"/>
    <property type="project" value="TreeGrafter"/>
</dbReference>
<dbReference type="SMART" id="SM00147">
    <property type="entry name" value="RasGEF"/>
    <property type="match status" value="1"/>
</dbReference>
<keyword evidence="1 2" id="KW-0344">Guanine-nucleotide releasing factor</keyword>
<dbReference type="OrthoDB" id="546434at2759"/>
<feature type="compositionally biased region" description="Polar residues" evidence="3">
    <location>
        <begin position="22"/>
        <end position="47"/>
    </location>
</feature>
<feature type="domain" description="Ras-GEF" evidence="4">
    <location>
        <begin position="535"/>
        <end position="798"/>
    </location>
</feature>
<dbReference type="PANTHER" id="PTHR23113:SF99">
    <property type="entry name" value="RASGEF DOMAIN-CONTAINING PROTEIN"/>
    <property type="match status" value="1"/>
</dbReference>
<feature type="compositionally biased region" description="Polar residues" evidence="3">
    <location>
        <begin position="56"/>
        <end position="72"/>
    </location>
</feature>
<dbReference type="InterPro" id="IPR008937">
    <property type="entry name" value="Ras-like_GEF"/>
</dbReference>
<dbReference type="SUPFAM" id="SSF48366">
    <property type="entry name" value="Ras GEF"/>
    <property type="match status" value="1"/>
</dbReference>
<evidence type="ECO:0000256" key="2">
    <source>
        <dbReference type="PROSITE-ProRule" id="PRU00168"/>
    </source>
</evidence>
<gene>
    <name evidence="6" type="ORF">CPB83DRAFT_890282</name>
</gene>
<evidence type="ECO:0000313" key="6">
    <source>
        <dbReference type="EMBL" id="KAF9533162.1"/>
    </source>
</evidence>
<sequence length="856" mass="97628">MSPSSITATPLRLANRIELKSSKASQNTVTSPSKSISRLCTTSTPQKATRKRQLAGDQTTESADSEDVQPSGSGYFDLNQEMSLDDEFPSLPRIINALNRAYFVDKDSDAFRALGDIFANLVLTVSTNIENNSQINRTSEKFIFAKSIVRLLLDIFRNVVEKVSRIERIRTNKMSEMRDAYEHAVMVHGSLSCLHRIGLEKSPKHKPLPPLPLMTTISSSYIPSLPASPPKAPPRPATPGQSTLSSHTRKNSATSLRTKQSTPSPKDKSFKWPKNKSDSSNSSQKTPPISPSFRHPFSRPAPLETTLDGPRSEEIYNQRWTAVYFGDSSFPCDNITLEEGAEGFEIDKNNKIRAATLPALIRILTSREGVQNPTLSQSILASFRHFTTPAEFFNELKQRFDAKPPPSVDITNHKDASKWAVKLFNIHTRVLAVIYTWLDQHWKIDTDNTILDDIRAFVHQVNDKDVPRGVVHHILERIEGLEHCSEQDLFEKQLCNIASIESLRLPPLEPTHFAFPKSFPTSSLEGLEKLDTKEGREELARHLTLKMSELYRKLDPTKVVKFWYEEGDNARNYAKYQDQVPGVRDLSAISLFGEQLTFWVMSSVVDNEELHKRVHILGFWTEVALRCMAHHDYAIAHNIYASLSYSSIRRMKESIIAVPESIKLDYKKLSDFFEDRNNTLFKRTFNNLSPTIPSTGPLLHDICLAKNHYERESRYMPFSDQSSSLNLTSRFIPFDQCRVNQQAIRYLNKALIKYNFERNGPLASWLEDRIRSFIYSTSREKQAIYDRLYDSSVKLEHRHKELDFISNPWHYITSKPTDPLKGNISQLDFLVQAPSDQKKIAKRLLSLLGNLKKARN</sequence>
<dbReference type="CDD" id="cd06224">
    <property type="entry name" value="REM"/>
    <property type="match status" value="1"/>
</dbReference>
<organism evidence="6 7">
    <name type="scientific">Crepidotus variabilis</name>
    <dbReference type="NCBI Taxonomy" id="179855"/>
    <lineage>
        <taxon>Eukaryota</taxon>
        <taxon>Fungi</taxon>
        <taxon>Dikarya</taxon>
        <taxon>Basidiomycota</taxon>
        <taxon>Agaricomycotina</taxon>
        <taxon>Agaricomycetes</taxon>
        <taxon>Agaricomycetidae</taxon>
        <taxon>Agaricales</taxon>
        <taxon>Agaricineae</taxon>
        <taxon>Crepidotaceae</taxon>
        <taxon>Crepidotus</taxon>
    </lineage>
</organism>
<dbReference type="AlphaFoldDB" id="A0A9P6JTI2"/>
<keyword evidence="7" id="KW-1185">Reference proteome</keyword>
<feature type="region of interest" description="Disordered" evidence="3">
    <location>
        <begin position="17"/>
        <end position="76"/>
    </location>
</feature>
<comment type="caution">
    <text evidence="6">The sequence shown here is derived from an EMBL/GenBank/DDBJ whole genome shotgun (WGS) entry which is preliminary data.</text>
</comment>
<dbReference type="PROSITE" id="PS50009">
    <property type="entry name" value="RASGEF_CAT"/>
    <property type="match status" value="1"/>
</dbReference>
<dbReference type="InterPro" id="IPR000651">
    <property type="entry name" value="Ras-like_Gua-exchang_fac_N"/>
</dbReference>
<feature type="compositionally biased region" description="Pro residues" evidence="3">
    <location>
        <begin position="226"/>
        <end position="237"/>
    </location>
</feature>
<dbReference type="Gene3D" id="1.20.870.10">
    <property type="entry name" value="Son of sevenless (SoS) protein Chain: S domain 1"/>
    <property type="match status" value="1"/>
</dbReference>
<dbReference type="InterPro" id="IPR001895">
    <property type="entry name" value="RASGEF_cat_dom"/>
</dbReference>
<feature type="domain" description="N-terminal Ras-GEF" evidence="5">
    <location>
        <begin position="348"/>
        <end position="482"/>
    </location>
</feature>
<protein>
    <submittedName>
        <fullName evidence="6">Ras guanine nucleotide exchange factor domain-containing protein</fullName>
    </submittedName>
</protein>
<dbReference type="PROSITE" id="PS50212">
    <property type="entry name" value="RASGEF_NTER"/>
    <property type="match status" value="1"/>
</dbReference>
<dbReference type="GO" id="GO:0007265">
    <property type="term" value="P:Ras protein signal transduction"/>
    <property type="evidence" value="ECO:0007669"/>
    <property type="project" value="TreeGrafter"/>
</dbReference>
<proteinExistence type="predicted"/>
<feature type="region of interest" description="Disordered" evidence="3">
    <location>
        <begin position="222"/>
        <end position="310"/>
    </location>
</feature>
<dbReference type="SMART" id="SM00229">
    <property type="entry name" value="RasGEFN"/>
    <property type="match status" value="1"/>
</dbReference>
<name>A0A9P6JTI2_9AGAR</name>
<dbReference type="EMBL" id="MU157829">
    <property type="protein sequence ID" value="KAF9533162.1"/>
    <property type="molecule type" value="Genomic_DNA"/>
</dbReference>
<evidence type="ECO:0000259" key="5">
    <source>
        <dbReference type="PROSITE" id="PS50212"/>
    </source>
</evidence>
<dbReference type="InterPro" id="IPR023578">
    <property type="entry name" value="Ras_GEF_dom_sf"/>
</dbReference>
<feature type="compositionally biased region" description="Polar residues" evidence="3">
    <location>
        <begin position="240"/>
        <end position="264"/>
    </location>
</feature>
<evidence type="ECO:0000256" key="1">
    <source>
        <dbReference type="ARBA" id="ARBA00022658"/>
    </source>
</evidence>
<dbReference type="Proteomes" id="UP000807306">
    <property type="component" value="Unassembled WGS sequence"/>
</dbReference>
<evidence type="ECO:0000313" key="7">
    <source>
        <dbReference type="Proteomes" id="UP000807306"/>
    </source>
</evidence>
<reference evidence="6" key="1">
    <citation type="submission" date="2020-11" db="EMBL/GenBank/DDBJ databases">
        <authorList>
            <consortium name="DOE Joint Genome Institute"/>
            <person name="Ahrendt S."/>
            <person name="Riley R."/>
            <person name="Andreopoulos W."/>
            <person name="Labutti K."/>
            <person name="Pangilinan J."/>
            <person name="Ruiz-Duenas F.J."/>
            <person name="Barrasa J.M."/>
            <person name="Sanchez-Garcia M."/>
            <person name="Camarero S."/>
            <person name="Miyauchi S."/>
            <person name="Serrano A."/>
            <person name="Linde D."/>
            <person name="Babiker R."/>
            <person name="Drula E."/>
            <person name="Ayuso-Fernandez I."/>
            <person name="Pacheco R."/>
            <person name="Padilla G."/>
            <person name="Ferreira P."/>
            <person name="Barriuso J."/>
            <person name="Kellner H."/>
            <person name="Castanera R."/>
            <person name="Alfaro M."/>
            <person name="Ramirez L."/>
            <person name="Pisabarro A.G."/>
            <person name="Kuo A."/>
            <person name="Tritt A."/>
            <person name="Lipzen A."/>
            <person name="He G."/>
            <person name="Yan M."/>
            <person name="Ng V."/>
            <person name="Cullen D."/>
            <person name="Martin F."/>
            <person name="Rosso M.-N."/>
            <person name="Henrissat B."/>
            <person name="Hibbett D."/>
            <person name="Martinez A.T."/>
            <person name="Grigoriev I.V."/>
        </authorList>
    </citation>
    <scope>NUCLEOTIDE SEQUENCE</scope>
    <source>
        <strain evidence="6">CBS 506.95</strain>
    </source>
</reference>
<dbReference type="GO" id="GO:0005085">
    <property type="term" value="F:guanyl-nucleotide exchange factor activity"/>
    <property type="evidence" value="ECO:0007669"/>
    <property type="project" value="UniProtKB-KW"/>
</dbReference>
<evidence type="ECO:0000259" key="4">
    <source>
        <dbReference type="PROSITE" id="PS50009"/>
    </source>
</evidence>
<accession>A0A9P6JTI2</accession>
<dbReference type="Pfam" id="PF00618">
    <property type="entry name" value="RasGEF_N"/>
    <property type="match status" value="1"/>
</dbReference>
<dbReference type="Pfam" id="PF00617">
    <property type="entry name" value="RasGEF"/>
    <property type="match status" value="1"/>
</dbReference>
<dbReference type="Gene3D" id="1.10.840.10">
    <property type="entry name" value="Ras guanine-nucleotide exchange factors catalytic domain"/>
    <property type="match status" value="1"/>
</dbReference>